<evidence type="ECO:0000313" key="3">
    <source>
        <dbReference type="Proteomes" id="UP000234323"/>
    </source>
</evidence>
<comment type="caution">
    <text evidence="2">The sequence shown here is derived from an EMBL/GenBank/DDBJ whole genome shotgun (WGS) entry which is preliminary data.</text>
</comment>
<accession>A0A2I1GYL1</accession>
<evidence type="ECO:0000256" key="1">
    <source>
        <dbReference type="SAM" id="MobiDB-lite"/>
    </source>
</evidence>
<dbReference type="VEuPathDB" id="FungiDB:RhiirA1_469055"/>
<name>A0A2I1GYL1_9GLOM</name>
<proteinExistence type="predicted"/>
<sequence length="730" mass="87624">MFLEDLLETDGINMLKWKHLCKEKGLNTKGKTPKWFKNIEEKILEDDNKKVRKIKKEFIGQKANKNIHVNLFNENEKVKKNCIITWNDNQEYPLFAEDKKKSQSKNYKRIGLHLTLAGENYELHNSPNLEKCKGCYRNISKKKDKKECLIYIENEFSRIIEKRNEEEFIKPYETLNNIINKNNCLRKTMNAERNNELYNERIELVDNIIKTNDDFINIIKNSIIENDESDSSKSRKFFLILDTVKTKSAINGKGKKIHNFNVIWKIKERSEEKWKESLETLLLATHECNKENEFKIILRSMIVGLTMICKNSEIILGINENVQKLLFEFNNNHSNRRKIDSDYYLELLFIENFLEKNEIRIVDIKEKEYNMMKDLRKMAREMLNDKEIVKTIKNNNFEIVDEALTINEYNLYWNQRIITGGYRGWRKKITNAIWKNEILNSNKLDDLFMYNHKKEFDWQTTLEFISNRINFSHRQCSNKDTKERSYRIKNLLKEQPTYETLYKRNTNKIENSSRCIRCDKNEIESWEHIWICEDNEFTLDEFIQESINRFEEKLTSDNSDEEISILWNFSINFISILESPSKVLRGKSRKWELIRGVYNTNFNNLSTKKEERALIKKLWIFVYNEIKDRIWIPRCEEVKRLEEKNDIKKSDLRRKILNKERNKEEDDDDQINGKNRKKQKTDKNLEKINKNNLEKKISLVTLEKLTGATVDNININNIWDTTVKIVNYLD</sequence>
<feature type="region of interest" description="Disordered" evidence="1">
    <location>
        <begin position="663"/>
        <end position="687"/>
    </location>
</feature>
<gene>
    <name evidence="2" type="ORF">RhiirA4_468896</name>
</gene>
<dbReference type="VEuPathDB" id="FungiDB:RhiirFUN_005850"/>
<organism evidence="2 3">
    <name type="scientific">Rhizophagus irregularis</name>
    <dbReference type="NCBI Taxonomy" id="588596"/>
    <lineage>
        <taxon>Eukaryota</taxon>
        <taxon>Fungi</taxon>
        <taxon>Fungi incertae sedis</taxon>
        <taxon>Mucoromycota</taxon>
        <taxon>Glomeromycotina</taxon>
        <taxon>Glomeromycetes</taxon>
        <taxon>Glomerales</taxon>
        <taxon>Glomeraceae</taxon>
        <taxon>Rhizophagus</taxon>
    </lineage>
</organism>
<dbReference type="Proteomes" id="UP000234323">
    <property type="component" value="Unassembled WGS sequence"/>
</dbReference>
<dbReference type="VEuPathDB" id="FungiDB:FUN_015186"/>
<dbReference type="AlphaFoldDB" id="A0A2I1GYL1"/>
<protein>
    <submittedName>
        <fullName evidence="2">Uncharacterized protein</fullName>
    </submittedName>
</protein>
<keyword evidence="3" id="KW-1185">Reference proteome</keyword>
<dbReference type="EMBL" id="LLXI01001065">
    <property type="protein sequence ID" value="PKY51709.1"/>
    <property type="molecule type" value="Genomic_DNA"/>
</dbReference>
<reference evidence="2 3" key="1">
    <citation type="submission" date="2015-10" db="EMBL/GenBank/DDBJ databases">
        <title>Genome analyses suggest a sexual origin of heterokaryosis in a supposedly ancient asexual fungus.</title>
        <authorList>
            <person name="Ropars J."/>
            <person name="Sedzielewska K."/>
            <person name="Noel J."/>
            <person name="Charron P."/>
            <person name="Farinelli L."/>
            <person name="Marton T."/>
            <person name="Kruger M."/>
            <person name="Pelin A."/>
            <person name="Brachmann A."/>
            <person name="Corradi N."/>
        </authorList>
    </citation>
    <scope>NUCLEOTIDE SEQUENCE [LARGE SCALE GENOMIC DNA]</scope>
    <source>
        <strain evidence="2 3">A4</strain>
    </source>
</reference>
<evidence type="ECO:0000313" key="2">
    <source>
        <dbReference type="EMBL" id="PKY51709.1"/>
    </source>
</evidence>